<dbReference type="EMBL" id="PDSK01000114">
    <property type="protein sequence ID" value="PIE32407.1"/>
    <property type="molecule type" value="Genomic_DNA"/>
</dbReference>
<protein>
    <submittedName>
        <fullName evidence="5">Long-chain fatty acid--CoA ligase</fullName>
    </submittedName>
</protein>
<dbReference type="PANTHER" id="PTHR43272:SF33">
    <property type="entry name" value="AMP-BINDING DOMAIN-CONTAINING PROTEIN-RELATED"/>
    <property type="match status" value="1"/>
</dbReference>
<gene>
    <name evidence="5" type="ORF">CSA56_15465</name>
</gene>
<accession>A0A2G6K9R0</accession>
<keyword evidence="5" id="KW-0436">Ligase</keyword>
<dbReference type="Proteomes" id="UP000230821">
    <property type="component" value="Unassembled WGS sequence"/>
</dbReference>
<dbReference type="GO" id="GO:0004467">
    <property type="term" value="F:long-chain fatty acid-CoA ligase activity"/>
    <property type="evidence" value="ECO:0007669"/>
    <property type="project" value="UniProtKB-EC"/>
</dbReference>
<evidence type="ECO:0000256" key="1">
    <source>
        <dbReference type="ARBA" id="ARBA00022741"/>
    </source>
</evidence>
<dbReference type="InterPro" id="IPR045851">
    <property type="entry name" value="AMP-bd_C_sf"/>
</dbReference>
<evidence type="ECO:0000256" key="2">
    <source>
        <dbReference type="ARBA" id="ARBA00022840"/>
    </source>
</evidence>
<dbReference type="InterPro" id="IPR020845">
    <property type="entry name" value="AMP-binding_CS"/>
</dbReference>
<dbReference type="GO" id="GO:0005524">
    <property type="term" value="F:ATP binding"/>
    <property type="evidence" value="ECO:0007669"/>
    <property type="project" value="UniProtKB-KW"/>
</dbReference>
<reference evidence="5 6" key="1">
    <citation type="submission" date="2017-10" db="EMBL/GenBank/DDBJ databases">
        <title>Novel microbial diversity and functional potential in the marine mammal oral microbiome.</title>
        <authorList>
            <person name="Dudek N.K."/>
            <person name="Sun C.L."/>
            <person name="Burstein D."/>
            <person name="Kantor R.S."/>
            <person name="Aliaga Goltsman D.S."/>
            <person name="Bik E.M."/>
            <person name="Thomas B.C."/>
            <person name="Banfield J.F."/>
            <person name="Relman D.A."/>
        </authorList>
    </citation>
    <scope>NUCLEOTIDE SEQUENCE [LARGE SCALE GENOMIC DNA]</scope>
    <source>
        <strain evidence="5">DOLJORAL78_47_16</strain>
    </source>
</reference>
<proteinExistence type="predicted"/>
<comment type="caution">
    <text evidence="5">The sequence shown here is derived from an EMBL/GenBank/DDBJ whole genome shotgun (WGS) entry which is preliminary data.</text>
</comment>
<evidence type="ECO:0000256" key="3">
    <source>
        <dbReference type="ARBA" id="ARBA00024484"/>
    </source>
</evidence>
<dbReference type="Gene3D" id="3.40.50.12780">
    <property type="entry name" value="N-terminal domain of ligase-like"/>
    <property type="match status" value="1"/>
</dbReference>
<evidence type="ECO:0000313" key="6">
    <source>
        <dbReference type="Proteomes" id="UP000230821"/>
    </source>
</evidence>
<comment type="catalytic activity">
    <reaction evidence="3">
        <text>a long-chain fatty acid + ATP + CoA = a long-chain fatty acyl-CoA + AMP + diphosphate</text>
        <dbReference type="Rhea" id="RHEA:15421"/>
        <dbReference type="ChEBI" id="CHEBI:30616"/>
        <dbReference type="ChEBI" id="CHEBI:33019"/>
        <dbReference type="ChEBI" id="CHEBI:57287"/>
        <dbReference type="ChEBI" id="CHEBI:57560"/>
        <dbReference type="ChEBI" id="CHEBI:83139"/>
        <dbReference type="ChEBI" id="CHEBI:456215"/>
        <dbReference type="EC" id="6.2.1.3"/>
    </reaction>
    <physiologicalReaction direction="left-to-right" evidence="3">
        <dbReference type="Rhea" id="RHEA:15422"/>
    </physiologicalReaction>
</comment>
<evidence type="ECO:0000259" key="4">
    <source>
        <dbReference type="Pfam" id="PF00501"/>
    </source>
</evidence>
<dbReference type="AlphaFoldDB" id="A0A2G6K9R0"/>
<sequence>MLSENLVRCLEQSIKTHWELPALSDYKGQTLTYSDVAHNIGWLHEVFKKIHLKQGDKIAVVGKNSVHWCLTYLATVTYSAVIVPILPDFNAGDVHHIVTHSDAVLLFVSDQIFESLDESKMPHLKAIFSLNRFELLYTNKKHVPQILQQLNERSLQGENALSAPEQFSLPEVPNNELASIVYTSGTTGFSKGVMLAHNSLIANVMFAQHNMPLKPGDTIVSFLPLAHAYGCAFEFLFPFSVGCHITLLSKTPSPKIILQAFQDVRPRLILSVPLVIEKIYQKKIKPVLQKPALRWAMKIPPIKHMMLRKIEQSLTESFGGNFFEIIIGGAALNEEVEAFLKTIGFRFTIGYGMTECGPLVSYAPWNDHRPTSVGRSITYLEVKIREADPQTGVGAIVVRGENVMQGYYKNDNATKEVLDESGWLDIGDLGSIDDEGFIYIKGRYKNMLVGPSGQNIYPEEIEARLNNLPFVLESLVLEKQGKLVALVYPDLERADVKGLSEAQIAERLEENRKRLNTHLPAYSAISKIELYPKEFEKTPTRKIKRFLYKISLENGVEKSDR</sequence>
<keyword evidence="1" id="KW-0547">Nucleotide-binding</keyword>
<dbReference type="Gene3D" id="3.30.300.30">
    <property type="match status" value="1"/>
</dbReference>
<evidence type="ECO:0000313" key="5">
    <source>
        <dbReference type="EMBL" id="PIE32407.1"/>
    </source>
</evidence>
<dbReference type="PROSITE" id="PS00455">
    <property type="entry name" value="AMP_BINDING"/>
    <property type="match status" value="1"/>
</dbReference>
<dbReference type="Pfam" id="PF00501">
    <property type="entry name" value="AMP-binding"/>
    <property type="match status" value="1"/>
</dbReference>
<dbReference type="GO" id="GO:0016020">
    <property type="term" value="C:membrane"/>
    <property type="evidence" value="ECO:0007669"/>
    <property type="project" value="TreeGrafter"/>
</dbReference>
<feature type="domain" description="AMP-dependent synthetase/ligase" evidence="4">
    <location>
        <begin position="11"/>
        <end position="408"/>
    </location>
</feature>
<keyword evidence="2" id="KW-0067">ATP-binding</keyword>
<dbReference type="SUPFAM" id="SSF56801">
    <property type="entry name" value="Acetyl-CoA synthetase-like"/>
    <property type="match status" value="1"/>
</dbReference>
<organism evidence="5 6">
    <name type="scientific">candidate division KSB3 bacterium</name>
    <dbReference type="NCBI Taxonomy" id="2044937"/>
    <lineage>
        <taxon>Bacteria</taxon>
        <taxon>candidate division KSB3</taxon>
    </lineage>
</organism>
<dbReference type="PANTHER" id="PTHR43272">
    <property type="entry name" value="LONG-CHAIN-FATTY-ACID--COA LIGASE"/>
    <property type="match status" value="1"/>
</dbReference>
<name>A0A2G6K9R0_9BACT</name>
<dbReference type="InterPro" id="IPR000873">
    <property type="entry name" value="AMP-dep_synth/lig_dom"/>
</dbReference>
<dbReference type="InterPro" id="IPR042099">
    <property type="entry name" value="ANL_N_sf"/>
</dbReference>